<dbReference type="Proteomes" id="UP001152888">
    <property type="component" value="Unassembled WGS sequence"/>
</dbReference>
<protein>
    <submittedName>
        <fullName evidence="1">Uncharacterized protein</fullName>
    </submittedName>
</protein>
<gene>
    <name evidence="1" type="ORF">ACAOBT_LOCUS5291</name>
</gene>
<keyword evidence="2" id="KW-1185">Reference proteome</keyword>
<comment type="caution">
    <text evidence="1">The sequence shown here is derived from an EMBL/GenBank/DDBJ whole genome shotgun (WGS) entry which is preliminary data.</text>
</comment>
<reference evidence="1" key="1">
    <citation type="submission" date="2022-03" db="EMBL/GenBank/DDBJ databases">
        <authorList>
            <person name="Sayadi A."/>
        </authorList>
    </citation>
    <scope>NUCLEOTIDE SEQUENCE</scope>
</reference>
<dbReference type="EMBL" id="CAKOFQ010006709">
    <property type="protein sequence ID" value="CAH1963603.1"/>
    <property type="molecule type" value="Genomic_DNA"/>
</dbReference>
<evidence type="ECO:0000313" key="1">
    <source>
        <dbReference type="EMBL" id="CAH1963603.1"/>
    </source>
</evidence>
<proteinExistence type="predicted"/>
<accession>A0A9P0K0A3</accession>
<sequence length="72" mass="8576">MAHKNRFNSNKIRNLDTFFAENLMSATTTQLIDLVIEGDLRLYEHSEMFLRMYTVIYPNTPSYYYMSEALLK</sequence>
<dbReference type="AlphaFoldDB" id="A0A9P0K0A3"/>
<organism evidence="1 2">
    <name type="scientific">Acanthoscelides obtectus</name>
    <name type="common">Bean weevil</name>
    <name type="synonym">Bruchus obtectus</name>
    <dbReference type="NCBI Taxonomy" id="200917"/>
    <lineage>
        <taxon>Eukaryota</taxon>
        <taxon>Metazoa</taxon>
        <taxon>Ecdysozoa</taxon>
        <taxon>Arthropoda</taxon>
        <taxon>Hexapoda</taxon>
        <taxon>Insecta</taxon>
        <taxon>Pterygota</taxon>
        <taxon>Neoptera</taxon>
        <taxon>Endopterygota</taxon>
        <taxon>Coleoptera</taxon>
        <taxon>Polyphaga</taxon>
        <taxon>Cucujiformia</taxon>
        <taxon>Chrysomeloidea</taxon>
        <taxon>Chrysomelidae</taxon>
        <taxon>Bruchinae</taxon>
        <taxon>Bruchini</taxon>
        <taxon>Acanthoscelides</taxon>
    </lineage>
</organism>
<evidence type="ECO:0000313" key="2">
    <source>
        <dbReference type="Proteomes" id="UP001152888"/>
    </source>
</evidence>
<name>A0A9P0K0A3_ACAOB</name>